<accession>A0AAD3DVU4</accession>
<dbReference type="InterPro" id="IPR023198">
    <property type="entry name" value="PGP-like_dom2"/>
</dbReference>
<feature type="non-terminal residue" evidence="1">
    <location>
        <position position="347"/>
    </location>
</feature>
<dbReference type="AlphaFoldDB" id="A0AAD3DVU4"/>
<dbReference type="PANTHER" id="PTHR43885">
    <property type="entry name" value="HALOACID DEHALOGENASE-LIKE HYDROLASE"/>
    <property type="match status" value="1"/>
</dbReference>
<evidence type="ECO:0000313" key="1">
    <source>
        <dbReference type="EMBL" id="GFR49030.1"/>
    </source>
</evidence>
<dbReference type="PANTHER" id="PTHR43885:SF1">
    <property type="entry name" value="SUPERFAMILY HYDROLASE, PUTATIVE (AFU_ORTHOLOGUE AFUA_4G13290)-RELATED"/>
    <property type="match status" value="1"/>
</dbReference>
<dbReference type="InterPro" id="IPR036412">
    <property type="entry name" value="HAD-like_sf"/>
</dbReference>
<dbReference type="Gene3D" id="3.40.50.1000">
    <property type="entry name" value="HAD superfamily/HAD-like"/>
    <property type="match status" value="1"/>
</dbReference>
<dbReference type="EMBL" id="BMAR01000027">
    <property type="protein sequence ID" value="GFR49030.1"/>
    <property type="molecule type" value="Genomic_DNA"/>
</dbReference>
<sequence length="347" mass="37537">MLLESVGCRRHNLTPYASYALGTRHRTVHGVGCIVSLSPLVDASLLSLVVIHYIHVTFMQAASRFCANCKLGLSRTLSITEHHCTGYSVAKPLVPLKVTSARLRIHTTVRASAVTITAQGNCRAMPSETAPVTVISFDVDGTLIHSVGESANKLHKDAFSHGFKAVFGLDTNIDVIQHHGSTDPLIIIKVLEHHGISKEEAMSKLQAVQAEMERYFTAHRDQAAVGLELLPGVKELLARLQSVPRAATCLVTGNLEPIGWGKMERLGILELFSQPRFGGFGSDFCSGNTAETWRDRGEFVRIAARKCEERHGPVGARFHVGDTPMDIQAALDAGAVAIGVATGIYSR</sequence>
<organism evidence="1 2">
    <name type="scientific">Astrephomene gubernaculifera</name>
    <dbReference type="NCBI Taxonomy" id="47775"/>
    <lineage>
        <taxon>Eukaryota</taxon>
        <taxon>Viridiplantae</taxon>
        <taxon>Chlorophyta</taxon>
        <taxon>core chlorophytes</taxon>
        <taxon>Chlorophyceae</taxon>
        <taxon>CS clade</taxon>
        <taxon>Chlamydomonadales</taxon>
        <taxon>Astrephomenaceae</taxon>
        <taxon>Astrephomene</taxon>
    </lineage>
</organism>
<protein>
    <submittedName>
        <fullName evidence="1">Uncharacterized protein</fullName>
    </submittedName>
</protein>
<dbReference type="Gene3D" id="1.10.150.240">
    <property type="entry name" value="Putative phosphatase, domain 2"/>
    <property type="match status" value="1"/>
</dbReference>
<evidence type="ECO:0000313" key="2">
    <source>
        <dbReference type="Proteomes" id="UP001054857"/>
    </source>
</evidence>
<dbReference type="SUPFAM" id="SSF56784">
    <property type="entry name" value="HAD-like"/>
    <property type="match status" value="1"/>
</dbReference>
<comment type="caution">
    <text evidence="1">The sequence shown here is derived from an EMBL/GenBank/DDBJ whole genome shotgun (WGS) entry which is preliminary data.</text>
</comment>
<keyword evidence="2" id="KW-1185">Reference proteome</keyword>
<reference evidence="1 2" key="1">
    <citation type="journal article" date="2021" name="Sci. Rep.">
        <title>Genome sequencing of the multicellular alga Astrephomene provides insights into convergent evolution of germ-soma differentiation.</title>
        <authorList>
            <person name="Yamashita S."/>
            <person name="Yamamoto K."/>
            <person name="Matsuzaki R."/>
            <person name="Suzuki S."/>
            <person name="Yamaguchi H."/>
            <person name="Hirooka S."/>
            <person name="Minakuchi Y."/>
            <person name="Miyagishima S."/>
            <person name="Kawachi M."/>
            <person name="Toyoda A."/>
            <person name="Nozaki H."/>
        </authorList>
    </citation>
    <scope>NUCLEOTIDE SEQUENCE [LARGE SCALE GENOMIC DNA]</scope>
    <source>
        <strain evidence="1 2">NIES-4017</strain>
    </source>
</reference>
<dbReference type="Proteomes" id="UP001054857">
    <property type="component" value="Unassembled WGS sequence"/>
</dbReference>
<proteinExistence type="predicted"/>
<dbReference type="Pfam" id="PF00702">
    <property type="entry name" value="Hydrolase"/>
    <property type="match status" value="1"/>
</dbReference>
<gene>
    <name evidence="1" type="ORF">Agub_g11052</name>
</gene>
<name>A0AAD3DVU4_9CHLO</name>
<dbReference type="InterPro" id="IPR023214">
    <property type="entry name" value="HAD_sf"/>
</dbReference>